<keyword evidence="3" id="KW-1185">Reference proteome</keyword>
<evidence type="ECO:0000313" key="2">
    <source>
        <dbReference type="EMBL" id="KZM68522.1"/>
    </source>
</evidence>
<dbReference type="OrthoDB" id="4560597at2"/>
<name>A0A164HHM9_9NOCA</name>
<feature type="compositionally biased region" description="Basic and acidic residues" evidence="1">
    <location>
        <begin position="1"/>
        <end position="16"/>
    </location>
</feature>
<evidence type="ECO:0000256" key="1">
    <source>
        <dbReference type="SAM" id="MobiDB-lite"/>
    </source>
</evidence>
<gene>
    <name evidence="2" type="ORF">AWN90_11685</name>
</gene>
<reference evidence="2 3" key="1">
    <citation type="submission" date="2016-04" db="EMBL/GenBank/DDBJ databases">
        <authorList>
            <person name="Evans L.H."/>
            <person name="Alamgir A."/>
            <person name="Owens N."/>
            <person name="Weber N.D."/>
            <person name="Virtaneva K."/>
            <person name="Barbian K."/>
            <person name="Babar A."/>
            <person name="Rosenke K."/>
        </authorList>
    </citation>
    <scope>NUCLEOTIDE SEQUENCE [LARGE SCALE GENOMIC DNA]</scope>
    <source>
        <strain evidence="2 3">IFM 0406</strain>
    </source>
</reference>
<organism evidence="2 3">
    <name type="scientific">Nocardia terpenica</name>
    <dbReference type="NCBI Taxonomy" id="455432"/>
    <lineage>
        <taxon>Bacteria</taxon>
        <taxon>Bacillati</taxon>
        <taxon>Actinomycetota</taxon>
        <taxon>Actinomycetes</taxon>
        <taxon>Mycobacteriales</taxon>
        <taxon>Nocardiaceae</taxon>
        <taxon>Nocardia</taxon>
    </lineage>
</organism>
<feature type="region of interest" description="Disordered" evidence="1">
    <location>
        <begin position="1"/>
        <end position="22"/>
    </location>
</feature>
<accession>A0A164HHM9</accession>
<evidence type="ECO:0000313" key="3">
    <source>
        <dbReference type="Proteomes" id="UP000076512"/>
    </source>
</evidence>
<proteinExistence type="predicted"/>
<feature type="region of interest" description="Disordered" evidence="1">
    <location>
        <begin position="36"/>
        <end position="66"/>
    </location>
</feature>
<dbReference type="RefSeq" id="WP_067580200.1">
    <property type="nucleotide sequence ID" value="NZ_JABMCZ010000002.1"/>
</dbReference>
<dbReference type="EMBL" id="LWGR01000021">
    <property type="protein sequence ID" value="KZM68522.1"/>
    <property type="molecule type" value="Genomic_DNA"/>
</dbReference>
<dbReference type="AlphaFoldDB" id="A0A164HHM9"/>
<comment type="caution">
    <text evidence="2">The sequence shown here is derived from an EMBL/GenBank/DDBJ whole genome shotgun (WGS) entry which is preliminary data.</text>
</comment>
<sequence>MAEEYKGHRFSSREEDGLPPLSAEEIADAERQFDAFDAQRKATPPDKQIHLSDRFGDHDFDDEPPR</sequence>
<protein>
    <submittedName>
        <fullName evidence="2">Uncharacterized protein</fullName>
    </submittedName>
</protein>
<dbReference type="Proteomes" id="UP000076512">
    <property type="component" value="Unassembled WGS sequence"/>
</dbReference>